<accession>A0A2K8P930</accession>
<dbReference type="GO" id="GO:0005886">
    <property type="term" value="C:plasma membrane"/>
    <property type="evidence" value="ECO:0007669"/>
    <property type="project" value="UniProtKB-SubCell"/>
</dbReference>
<comment type="subcellular location">
    <subcellularLocation>
        <location evidence="1">Cell membrane</location>
        <topology evidence="1">Multi-pass membrane protein</topology>
    </subcellularLocation>
</comment>
<evidence type="ECO:0000259" key="8">
    <source>
        <dbReference type="PROSITE" id="PS50850"/>
    </source>
</evidence>
<feature type="transmembrane region" description="Helical" evidence="7">
    <location>
        <begin position="236"/>
        <end position="257"/>
    </location>
</feature>
<evidence type="ECO:0000313" key="9">
    <source>
        <dbReference type="EMBL" id="ATZ23244.1"/>
    </source>
</evidence>
<dbReference type="PROSITE" id="PS50850">
    <property type="entry name" value="MFS"/>
    <property type="match status" value="1"/>
</dbReference>
<sequence>MSGGDHGPDPDRGPVKLSRNRDFTVFWLGQALSVLGGSVSLLALPLLVFDATGDVGQLGLLTAVSGATGILTGTFAGSVVDRTDRRRLMIGCDLLRAVLLCALPLLWAVSPRIWVLYVLTVPVAVLKTLFDVAYVTAVPDLVPPRDLTAANGRLMSTFAFGTLLGPVAAGLITTGADAGWALAVDGATFAVSALTLRWVRFGRHGDGEPRPAGGGGFRERFLAGFRFLWAQPVLRSLTVLLTLLTFVTMGATDLLIFRVLHDLDRSAATLGYVIAVSGLGAVAAAFAAGRLRRALGFGTCWLGSVALIAVAVTVTGVARSVPVVAGAAVVFMFGLTLGGVCSMTLRQEITPEPLLGRVTSAFWTVHNAAGPVGAAVLTLLARRYGVPAVSLAAGALCLLILGAGLLTPLRGSRPGPEGTAPGAVGARQGRGSGIAGP</sequence>
<dbReference type="InterPro" id="IPR036259">
    <property type="entry name" value="MFS_trans_sf"/>
</dbReference>
<dbReference type="CDD" id="cd06173">
    <property type="entry name" value="MFS_MefA_like"/>
    <property type="match status" value="1"/>
</dbReference>
<dbReference type="EMBL" id="CP024985">
    <property type="protein sequence ID" value="ATZ23244.1"/>
    <property type="molecule type" value="Genomic_DNA"/>
</dbReference>
<dbReference type="Proteomes" id="UP000231791">
    <property type="component" value="Chromosome"/>
</dbReference>
<feature type="compositionally biased region" description="Gly residues" evidence="6">
    <location>
        <begin position="428"/>
        <end position="437"/>
    </location>
</feature>
<evidence type="ECO:0000256" key="6">
    <source>
        <dbReference type="SAM" id="MobiDB-lite"/>
    </source>
</evidence>
<feature type="transmembrane region" description="Helical" evidence="7">
    <location>
        <begin position="269"/>
        <end position="288"/>
    </location>
</feature>
<dbReference type="Pfam" id="PF07690">
    <property type="entry name" value="MFS_1"/>
    <property type="match status" value="1"/>
</dbReference>
<evidence type="ECO:0000256" key="1">
    <source>
        <dbReference type="ARBA" id="ARBA00004651"/>
    </source>
</evidence>
<keyword evidence="4 7" id="KW-1133">Transmembrane helix</keyword>
<feature type="transmembrane region" description="Helical" evidence="7">
    <location>
        <begin position="295"/>
        <end position="317"/>
    </location>
</feature>
<dbReference type="AlphaFoldDB" id="A0A2K8P930"/>
<evidence type="ECO:0000256" key="5">
    <source>
        <dbReference type="ARBA" id="ARBA00023136"/>
    </source>
</evidence>
<gene>
    <name evidence="9" type="primary">entS2</name>
    <name evidence="9" type="ORF">SLAV_06695</name>
</gene>
<feature type="transmembrane region" description="Helical" evidence="7">
    <location>
        <begin position="323"/>
        <end position="342"/>
    </location>
</feature>
<proteinExistence type="predicted"/>
<keyword evidence="10" id="KW-1185">Reference proteome</keyword>
<keyword evidence="5 7" id="KW-0472">Membrane</keyword>
<evidence type="ECO:0000313" key="10">
    <source>
        <dbReference type="Proteomes" id="UP000231791"/>
    </source>
</evidence>
<feature type="transmembrane region" description="Helical" evidence="7">
    <location>
        <begin position="55"/>
        <end position="76"/>
    </location>
</feature>
<feature type="transmembrane region" description="Helical" evidence="7">
    <location>
        <begin position="386"/>
        <end position="406"/>
    </location>
</feature>
<dbReference type="InterPro" id="IPR020846">
    <property type="entry name" value="MFS_dom"/>
</dbReference>
<name>A0A2K8P930_STRLA</name>
<evidence type="ECO:0000256" key="4">
    <source>
        <dbReference type="ARBA" id="ARBA00022989"/>
    </source>
</evidence>
<feature type="transmembrane region" description="Helical" evidence="7">
    <location>
        <begin position="114"/>
        <end position="142"/>
    </location>
</feature>
<protein>
    <submittedName>
        <fullName evidence="9">Enterobactin exporter EntS</fullName>
    </submittedName>
</protein>
<dbReference type="PANTHER" id="PTHR23513">
    <property type="entry name" value="INTEGRAL MEMBRANE EFFLUX PROTEIN-RELATED"/>
    <property type="match status" value="1"/>
</dbReference>
<dbReference type="GeneID" id="49382450"/>
<dbReference type="Gene3D" id="1.20.1250.20">
    <property type="entry name" value="MFS general substrate transporter like domains"/>
    <property type="match status" value="1"/>
</dbReference>
<feature type="transmembrane region" description="Helical" evidence="7">
    <location>
        <begin position="354"/>
        <end position="380"/>
    </location>
</feature>
<dbReference type="InterPro" id="IPR011701">
    <property type="entry name" value="MFS"/>
</dbReference>
<dbReference type="PANTHER" id="PTHR23513:SF6">
    <property type="entry name" value="MAJOR FACILITATOR SUPERFAMILY ASSOCIATED DOMAIN-CONTAINING PROTEIN"/>
    <property type="match status" value="1"/>
</dbReference>
<dbReference type="GO" id="GO:0022857">
    <property type="term" value="F:transmembrane transporter activity"/>
    <property type="evidence" value="ECO:0007669"/>
    <property type="project" value="InterPro"/>
</dbReference>
<feature type="region of interest" description="Disordered" evidence="6">
    <location>
        <begin position="412"/>
        <end position="437"/>
    </location>
</feature>
<keyword evidence="2" id="KW-1003">Cell membrane</keyword>
<reference evidence="9 10" key="1">
    <citation type="submission" date="2017-11" db="EMBL/GenBank/DDBJ databases">
        <title>Complete genome sequence of Streptomyces lavendulae subsp. lavendulae CCM 3239 (formerly 'Streptomyces aureofaciens CCM 3239'), the producer of the angucycline-type antibiotic auricin.</title>
        <authorList>
            <person name="Busche T."/>
            <person name="Novakova R."/>
            <person name="Al'Dilaimi A."/>
            <person name="Homerova D."/>
            <person name="Feckova L."/>
            <person name="Rezuchova B."/>
            <person name="Mingyar E."/>
            <person name="Csolleiova D."/>
            <person name="Bekeova C."/>
            <person name="Winkler A."/>
            <person name="Sevcikova B."/>
            <person name="Kalinowski J."/>
            <person name="Kormanec J."/>
            <person name="Ruckert C."/>
        </authorList>
    </citation>
    <scope>NUCLEOTIDE SEQUENCE [LARGE SCALE GENOMIC DNA]</scope>
    <source>
        <strain evidence="9 10">CCM 3239</strain>
    </source>
</reference>
<feature type="domain" description="Major facilitator superfamily (MFS) profile" evidence="8">
    <location>
        <begin position="22"/>
        <end position="412"/>
    </location>
</feature>
<dbReference type="RefSeq" id="WP_199922102.1">
    <property type="nucleotide sequence ID" value="NZ_CP024985.1"/>
</dbReference>
<feature type="transmembrane region" description="Helical" evidence="7">
    <location>
        <begin position="178"/>
        <end position="199"/>
    </location>
</feature>
<evidence type="ECO:0000256" key="2">
    <source>
        <dbReference type="ARBA" id="ARBA00022475"/>
    </source>
</evidence>
<dbReference type="SUPFAM" id="SSF103473">
    <property type="entry name" value="MFS general substrate transporter"/>
    <property type="match status" value="1"/>
</dbReference>
<keyword evidence="3 7" id="KW-0812">Transmembrane</keyword>
<organism evidence="9 10">
    <name type="scientific">Streptomyces lavendulae subsp. lavendulae</name>
    <dbReference type="NCBI Taxonomy" id="58340"/>
    <lineage>
        <taxon>Bacteria</taxon>
        <taxon>Bacillati</taxon>
        <taxon>Actinomycetota</taxon>
        <taxon>Actinomycetes</taxon>
        <taxon>Kitasatosporales</taxon>
        <taxon>Streptomycetaceae</taxon>
        <taxon>Streptomyces</taxon>
    </lineage>
</organism>
<evidence type="ECO:0000256" key="7">
    <source>
        <dbReference type="SAM" id="Phobius"/>
    </source>
</evidence>
<feature type="transmembrane region" description="Helical" evidence="7">
    <location>
        <begin position="154"/>
        <end position="172"/>
    </location>
</feature>
<feature type="transmembrane region" description="Helical" evidence="7">
    <location>
        <begin position="25"/>
        <end position="49"/>
    </location>
</feature>
<feature type="transmembrane region" description="Helical" evidence="7">
    <location>
        <begin position="88"/>
        <end position="108"/>
    </location>
</feature>
<dbReference type="KEGG" id="slx:SLAV_06695"/>
<evidence type="ECO:0000256" key="3">
    <source>
        <dbReference type="ARBA" id="ARBA00022692"/>
    </source>
</evidence>